<gene>
    <name evidence="2" type="ORF">SM39_3925</name>
</gene>
<dbReference type="InterPro" id="IPR017853">
    <property type="entry name" value="GH"/>
</dbReference>
<evidence type="ECO:0000313" key="2">
    <source>
        <dbReference type="EMBL" id="BAO35865.1"/>
    </source>
</evidence>
<dbReference type="Gene3D" id="3.20.20.80">
    <property type="entry name" value="Glycosidases"/>
    <property type="match status" value="2"/>
</dbReference>
<dbReference type="PANTHER" id="PTHR10357">
    <property type="entry name" value="ALPHA-AMYLASE FAMILY MEMBER"/>
    <property type="match status" value="1"/>
</dbReference>
<dbReference type="EMBL" id="AP013063">
    <property type="protein sequence ID" value="BAO35865.1"/>
    <property type="molecule type" value="Genomic_DNA"/>
</dbReference>
<dbReference type="Pfam" id="PF00128">
    <property type="entry name" value="Alpha-amylase"/>
    <property type="match status" value="2"/>
</dbReference>
<feature type="domain" description="Glycosyl hydrolase family 13 catalytic" evidence="1">
    <location>
        <begin position="120"/>
        <end position="264"/>
    </location>
</feature>
<dbReference type="InterPro" id="IPR006047">
    <property type="entry name" value="GH13_cat_dom"/>
</dbReference>
<name>A0AAT9F332_SERMA</name>
<dbReference type="AlphaFoldDB" id="A0AAT9F332"/>
<keyword evidence="2" id="KW-0378">Hydrolase</keyword>
<reference evidence="2" key="1">
    <citation type="journal article" date="2014" name="Genome Biol. Evol.">
        <title>Genome evolution and plasticity of Serratia marcescens, an important multidrug-resistant nosocomial pathogen.</title>
        <authorList>
            <person name="Iguchi A."/>
            <person name="Nagaya Y."/>
            <person name="Pradel E."/>
            <person name="Ooka T."/>
            <person name="Ogura Y."/>
            <person name="Katsura K."/>
            <person name="Kurokawa K."/>
            <person name="Oshima K."/>
            <person name="Hattori M."/>
            <person name="Parkhill J."/>
            <person name="Sebaihia M."/>
            <person name="Coulthurst S.J."/>
            <person name="Gotoh N."/>
            <person name="Thomson N.R."/>
            <person name="Ewbank J.J."/>
            <person name="Hayashi T."/>
        </authorList>
    </citation>
    <scope>NUCLEOTIDE SEQUENCE</scope>
    <source>
        <strain evidence="2">SM39</strain>
    </source>
</reference>
<protein>
    <submittedName>
        <fullName evidence="2">Glycosyl hydrolase</fullName>
    </submittedName>
</protein>
<organism evidence="2">
    <name type="scientific">Serratia marcescens SM39</name>
    <dbReference type="NCBI Taxonomy" id="1334564"/>
    <lineage>
        <taxon>Bacteria</taxon>
        <taxon>Pseudomonadati</taxon>
        <taxon>Pseudomonadota</taxon>
        <taxon>Gammaproteobacteria</taxon>
        <taxon>Enterobacterales</taxon>
        <taxon>Yersiniaceae</taxon>
        <taxon>Serratia</taxon>
    </lineage>
</organism>
<dbReference type="PANTHER" id="PTHR10357:SF179">
    <property type="entry name" value="NEUTRAL AND BASIC AMINO ACID TRANSPORT PROTEIN RBAT"/>
    <property type="match status" value="1"/>
</dbReference>
<dbReference type="GO" id="GO:0009313">
    <property type="term" value="P:oligosaccharide catabolic process"/>
    <property type="evidence" value="ECO:0007669"/>
    <property type="project" value="TreeGrafter"/>
</dbReference>
<proteinExistence type="predicted"/>
<sequence>MITLSGDSRTIGPLIFNATRSRDTGFMSSMPIATQPTLYRIHPASFRDGNGDGVGDAHGMLAALPYLKALSIDGLLLPQTLAPEAEATVTAEGLTLWYGDEANRVRNAVAPQRFVHGALALDVMPFSAEKLVAVLHARRATLADSLWSTGDADQPRVVSRWGQGDLRSAAAFLTLLAMLPAPICLYQGEELGLPHAAGLQDPRGAQTPMPWHEAPEQVTAGEISWYQQVAIEHRALAISRQQHDSHSTLRYCQALLALRRSPLIQRGELNAISQRDGVVRLLITHQDQCLEALINLQPYTQAAAPSEATLPLAWQHGAQQEGHQWVLAGFASAIFTRHVNCESRGVTHG</sequence>
<dbReference type="GO" id="GO:0004556">
    <property type="term" value="F:alpha-amylase activity"/>
    <property type="evidence" value="ECO:0007669"/>
    <property type="project" value="TreeGrafter"/>
</dbReference>
<dbReference type="KEGG" id="smar:SM39_3925"/>
<dbReference type="SUPFAM" id="SSF51445">
    <property type="entry name" value="(Trans)glycosidases"/>
    <property type="match status" value="2"/>
</dbReference>
<feature type="domain" description="Glycosyl hydrolase family 13 catalytic" evidence="1">
    <location>
        <begin position="41"/>
        <end position="77"/>
    </location>
</feature>
<evidence type="ECO:0000259" key="1">
    <source>
        <dbReference type="Pfam" id="PF00128"/>
    </source>
</evidence>
<accession>A0AAT9F332</accession>